<evidence type="ECO:0000313" key="1">
    <source>
        <dbReference type="EMBL" id="CAD8215573.1"/>
    </source>
</evidence>
<reference evidence="1" key="1">
    <citation type="submission" date="2021-01" db="EMBL/GenBank/DDBJ databases">
        <authorList>
            <consortium name="Genoscope - CEA"/>
            <person name="William W."/>
        </authorList>
    </citation>
    <scope>NUCLEOTIDE SEQUENCE</scope>
</reference>
<name>A0A8S1YNX1_PAROT</name>
<organism evidence="1 2">
    <name type="scientific">Paramecium octaurelia</name>
    <dbReference type="NCBI Taxonomy" id="43137"/>
    <lineage>
        <taxon>Eukaryota</taxon>
        <taxon>Sar</taxon>
        <taxon>Alveolata</taxon>
        <taxon>Ciliophora</taxon>
        <taxon>Intramacronucleata</taxon>
        <taxon>Oligohymenophorea</taxon>
        <taxon>Peniculida</taxon>
        <taxon>Parameciidae</taxon>
        <taxon>Paramecium</taxon>
    </lineage>
</organism>
<dbReference type="PANTHER" id="PTHR33706:SF1">
    <property type="entry name" value="TPR REPEAT PROTEIN"/>
    <property type="match status" value="1"/>
</dbReference>
<dbReference type="AlphaFoldDB" id="A0A8S1YNX1"/>
<evidence type="ECO:0000313" key="2">
    <source>
        <dbReference type="Proteomes" id="UP000683925"/>
    </source>
</evidence>
<proteinExistence type="predicted"/>
<dbReference type="EMBL" id="CAJJDP010000329">
    <property type="protein sequence ID" value="CAD8215573.1"/>
    <property type="molecule type" value="Genomic_DNA"/>
</dbReference>
<protein>
    <recommendedName>
        <fullName evidence="3">MORN repeat protein</fullName>
    </recommendedName>
</protein>
<dbReference type="Proteomes" id="UP000683925">
    <property type="component" value="Unassembled WGS sequence"/>
</dbReference>
<dbReference type="PANTHER" id="PTHR33706">
    <property type="entry name" value="MORN VARIANT REPEAT PROTEIN"/>
    <property type="match status" value="1"/>
</dbReference>
<gene>
    <name evidence="1" type="ORF">POCTA_138.1.T3250002</name>
</gene>
<sequence length="153" mass="18438">MCVSGGGFYDESNNGNKSGQWIDLDDKFNPKKQVYYKGEYQNGKKVGYWENFFRRQSESFQKWQNLFYKVLNQFKNLRDSGGGSYDEKGIKFGYWIDFPEGFSWSKIYEGEYQNGKKVGRWSEHRKKIMQKFKLKLAQIVLMCIQWWIIQRRK</sequence>
<comment type="caution">
    <text evidence="1">The sequence shown here is derived from an EMBL/GenBank/DDBJ whole genome shotgun (WGS) entry which is preliminary data.</text>
</comment>
<accession>A0A8S1YNX1</accession>
<dbReference type="OrthoDB" id="320641at2759"/>
<keyword evidence="2" id="KW-1185">Reference proteome</keyword>
<evidence type="ECO:0008006" key="3">
    <source>
        <dbReference type="Google" id="ProtNLM"/>
    </source>
</evidence>